<reference evidence="9" key="2">
    <citation type="journal article" date="2022" name="Elife">
        <title>Obligate sexual reproduction of a homothallic fungus closely related to the Cryptococcus pathogenic species complex.</title>
        <authorList>
            <person name="Passer A.R."/>
            <person name="Clancey S.A."/>
            <person name="Shea T."/>
            <person name="David-Palma M."/>
            <person name="Averette A.F."/>
            <person name="Boekhout T."/>
            <person name="Porcel B.M."/>
            <person name="Nowrousian M."/>
            <person name="Cuomo C.A."/>
            <person name="Sun S."/>
            <person name="Heitman J."/>
            <person name="Coelho M.A."/>
        </authorList>
    </citation>
    <scope>NUCLEOTIDE SEQUENCE</scope>
    <source>
        <strain evidence="9">CBS 7841</strain>
    </source>
</reference>
<evidence type="ECO:0000313" key="10">
    <source>
        <dbReference type="Proteomes" id="UP000094043"/>
    </source>
</evidence>
<keyword evidence="10" id="KW-1185">Reference proteome</keyword>
<keyword evidence="3 8" id="KW-0812">Transmembrane</keyword>
<dbReference type="GO" id="GO:0016020">
    <property type="term" value="C:membrane"/>
    <property type="evidence" value="ECO:0007669"/>
    <property type="project" value="UniProtKB-SubCell"/>
</dbReference>
<dbReference type="RefSeq" id="XP_066065988.1">
    <property type="nucleotide sequence ID" value="XM_066209891.1"/>
</dbReference>
<evidence type="ECO:0000256" key="5">
    <source>
        <dbReference type="ARBA" id="ARBA00023065"/>
    </source>
</evidence>
<sequence>MTRRRVHMPQRPPVDQTASYSRDRWTLFTYSLSRIPPRKLPALAFYALFISYLTDHDLIDRQLWGKGGTSIVGVLSMVTGLLLSYRFSSAVQKWDEGKQIWSEIRTTIRNGIRTISIVSNNDLPIVEFNSGRIGDPVNKRNPLDNEQPQVQVRNEIVFERMDELSSLLVAFAFSLQHHLLGTRPLPQPPLCDLLPSSYLSSLKRTEARVRFADTHAGPSKSFSLSTSDLGDQSSDSLEEFNISLEKKPQSEARSAGDQNDETIDISTYLSNVIRLDQVVEMPHDQELQQQLDQLNIPANTDVGSPTNFCASSQSLPTTTGYKPPKSNLHSSYPPNLPLALLKLIEAYVNGLANISDKDGGWDIPRRERGYNIIKSLNEQLGKAEILSSNPPPLPLTVHLSHLLFLYLAALPCSLLCVVRGWRLVVISLIAGWCLLGLEALIGEVSKVFGFSGESSSLYLPSDFLRKPSSSTCIFTTNFERIFGHISILYEIL</sequence>
<keyword evidence="6 8" id="KW-0472">Membrane</keyword>
<evidence type="ECO:0000256" key="7">
    <source>
        <dbReference type="SAM" id="MobiDB-lite"/>
    </source>
</evidence>
<evidence type="ECO:0000313" key="9">
    <source>
        <dbReference type="EMBL" id="WVN85287.1"/>
    </source>
</evidence>
<dbReference type="GeneID" id="91084648"/>
<protein>
    <submittedName>
        <fullName evidence="9">Uncharacterized protein</fullName>
    </submittedName>
</protein>
<dbReference type="GO" id="GO:0006811">
    <property type="term" value="P:monoatomic ion transport"/>
    <property type="evidence" value="ECO:0007669"/>
    <property type="project" value="UniProtKB-KW"/>
</dbReference>
<dbReference type="Proteomes" id="UP000094043">
    <property type="component" value="Chromosome 1"/>
</dbReference>
<proteinExistence type="predicted"/>
<dbReference type="PANTHER" id="PTHR33281">
    <property type="entry name" value="UPF0187 PROTEIN YNEE"/>
    <property type="match status" value="1"/>
</dbReference>
<reference evidence="9" key="1">
    <citation type="submission" date="2016-06" db="EMBL/GenBank/DDBJ databases">
        <authorList>
            <person name="Cuomo C."/>
            <person name="Litvintseva A."/>
            <person name="Heitman J."/>
            <person name="Chen Y."/>
            <person name="Sun S."/>
            <person name="Springer D."/>
            <person name="Dromer F."/>
            <person name="Young S."/>
            <person name="Zeng Q."/>
            <person name="Chapman S."/>
            <person name="Gujja S."/>
            <person name="Saif S."/>
            <person name="Birren B."/>
        </authorList>
    </citation>
    <scope>NUCLEOTIDE SEQUENCE</scope>
    <source>
        <strain evidence="9">CBS 7841</strain>
    </source>
</reference>
<feature type="compositionally biased region" description="Polar residues" evidence="7">
    <location>
        <begin position="220"/>
        <end position="235"/>
    </location>
</feature>
<dbReference type="Pfam" id="PF25539">
    <property type="entry name" value="Bestrophin_2"/>
    <property type="match status" value="2"/>
</dbReference>
<evidence type="ECO:0000256" key="3">
    <source>
        <dbReference type="ARBA" id="ARBA00022692"/>
    </source>
</evidence>
<dbReference type="InterPro" id="IPR044669">
    <property type="entry name" value="YneE/VCCN1/2-like"/>
</dbReference>
<accession>A0AAJ8JN21</accession>
<keyword evidence="5" id="KW-0406">Ion transport</keyword>
<dbReference type="AlphaFoldDB" id="A0AAJ8JN21"/>
<keyword evidence="4 8" id="KW-1133">Transmembrane helix</keyword>
<comment type="subcellular location">
    <subcellularLocation>
        <location evidence="1">Membrane</location>
        <topology evidence="1">Multi-pass membrane protein</topology>
    </subcellularLocation>
</comment>
<evidence type="ECO:0000256" key="8">
    <source>
        <dbReference type="SAM" id="Phobius"/>
    </source>
</evidence>
<dbReference type="KEGG" id="cdep:91084648"/>
<feature type="transmembrane region" description="Helical" evidence="8">
    <location>
        <begin position="395"/>
        <end position="416"/>
    </location>
</feature>
<reference evidence="9" key="3">
    <citation type="submission" date="2024-01" db="EMBL/GenBank/DDBJ databases">
        <authorList>
            <person name="Coelho M.A."/>
            <person name="David-Palma M."/>
            <person name="Shea T."/>
            <person name="Sun S."/>
            <person name="Cuomo C.A."/>
            <person name="Heitman J."/>
        </authorList>
    </citation>
    <scope>NUCLEOTIDE SEQUENCE</scope>
    <source>
        <strain evidence="9">CBS 7841</strain>
    </source>
</reference>
<evidence type="ECO:0000256" key="4">
    <source>
        <dbReference type="ARBA" id="ARBA00022989"/>
    </source>
</evidence>
<dbReference type="PANTHER" id="PTHR33281:SF21">
    <property type="entry name" value="MEMBRANE PROTEIN"/>
    <property type="match status" value="1"/>
</dbReference>
<evidence type="ECO:0000256" key="1">
    <source>
        <dbReference type="ARBA" id="ARBA00004141"/>
    </source>
</evidence>
<evidence type="ECO:0000256" key="2">
    <source>
        <dbReference type="ARBA" id="ARBA00022448"/>
    </source>
</evidence>
<feature type="region of interest" description="Disordered" evidence="7">
    <location>
        <begin position="216"/>
        <end position="237"/>
    </location>
</feature>
<dbReference type="EMBL" id="CP143784">
    <property type="protein sequence ID" value="WVN85287.1"/>
    <property type="molecule type" value="Genomic_DNA"/>
</dbReference>
<name>A0AAJ8JN21_9TREE</name>
<feature type="transmembrane region" description="Helical" evidence="8">
    <location>
        <begin position="423"/>
        <end position="441"/>
    </location>
</feature>
<keyword evidence="2" id="KW-0813">Transport</keyword>
<organism evidence="9 10">
    <name type="scientific">Cryptococcus depauperatus CBS 7841</name>
    <dbReference type="NCBI Taxonomy" id="1295531"/>
    <lineage>
        <taxon>Eukaryota</taxon>
        <taxon>Fungi</taxon>
        <taxon>Dikarya</taxon>
        <taxon>Basidiomycota</taxon>
        <taxon>Agaricomycotina</taxon>
        <taxon>Tremellomycetes</taxon>
        <taxon>Tremellales</taxon>
        <taxon>Cryptococcaceae</taxon>
        <taxon>Cryptococcus</taxon>
    </lineage>
</organism>
<evidence type="ECO:0000256" key="6">
    <source>
        <dbReference type="ARBA" id="ARBA00023136"/>
    </source>
</evidence>
<gene>
    <name evidence="9" type="ORF">L203_100432</name>
</gene>